<gene>
    <name evidence="6" type="ORF">FAZ15_07555</name>
</gene>
<dbReference type="PANTHER" id="PTHR43701">
    <property type="entry name" value="MEMBRANE TRANSPORTER PROTEIN MJ0441-RELATED"/>
    <property type="match status" value="1"/>
</dbReference>
<comment type="subcellular location">
    <subcellularLocation>
        <location evidence="5">Cell membrane</location>
        <topology evidence="5">Multi-pass membrane protein</topology>
    </subcellularLocation>
    <subcellularLocation>
        <location evidence="1">Membrane</location>
        <topology evidence="1">Multi-pass membrane protein</topology>
    </subcellularLocation>
</comment>
<dbReference type="Pfam" id="PF01925">
    <property type="entry name" value="TauE"/>
    <property type="match status" value="1"/>
</dbReference>
<sequence>MEKALAVLNLNKLKGKVTLKHVGWIIVSLKVIILLYFIHLVIEGFQANTFQFGSMFFGFILAGFVAQLIDGALGMAYGVSCTSLLLWFGIPPKFASASVHTSEIFTTGVSGLSHIRFKNIDKKLFFQIAITGSIGAILGAYLLSDILDGNLIKPYISVYLLGLGLYLLFKAYRNKAKAARKIKNAPLLAFCGGLFDAIGGGGWGPIVTSNLLSQGKNARESIGTVNTAEFFVTYFATAVFIFVLGVQHLEIVLGLIIGGVIAAPVGAYVASRINPRVLLTLVGVMVVLISSWSIFQAWF</sequence>
<feature type="transmembrane region" description="Helical" evidence="5">
    <location>
        <begin position="22"/>
        <end position="42"/>
    </location>
</feature>
<evidence type="ECO:0000256" key="4">
    <source>
        <dbReference type="ARBA" id="ARBA00023136"/>
    </source>
</evidence>
<protein>
    <recommendedName>
        <fullName evidence="5">Probable membrane transporter protein</fullName>
    </recommendedName>
</protein>
<dbReference type="AlphaFoldDB" id="A0A4U0P1I0"/>
<evidence type="ECO:0000313" key="7">
    <source>
        <dbReference type="Proteomes" id="UP000306808"/>
    </source>
</evidence>
<dbReference type="EMBL" id="SUME01000003">
    <property type="protein sequence ID" value="TJZ61059.1"/>
    <property type="molecule type" value="Genomic_DNA"/>
</dbReference>
<feature type="transmembrane region" description="Helical" evidence="5">
    <location>
        <begin position="124"/>
        <end position="143"/>
    </location>
</feature>
<comment type="similarity">
    <text evidence="5">Belongs to the 4-toluene sulfonate uptake permease (TSUP) (TC 2.A.102) family.</text>
</comment>
<dbReference type="Proteomes" id="UP000306808">
    <property type="component" value="Unassembled WGS sequence"/>
</dbReference>
<evidence type="ECO:0000256" key="3">
    <source>
        <dbReference type="ARBA" id="ARBA00022989"/>
    </source>
</evidence>
<dbReference type="InterPro" id="IPR002781">
    <property type="entry name" value="TM_pro_TauE-like"/>
</dbReference>
<keyword evidence="2 5" id="KW-0812">Transmembrane</keyword>
<feature type="transmembrane region" description="Helical" evidence="5">
    <location>
        <begin position="277"/>
        <end position="298"/>
    </location>
</feature>
<proteinExistence type="inferred from homology"/>
<evidence type="ECO:0000313" key="6">
    <source>
        <dbReference type="EMBL" id="TJZ61059.1"/>
    </source>
</evidence>
<keyword evidence="3 5" id="KW-1133">Transmembrane helix</keyword>
<reference evidence="6 7" key="1">
    <citation type="submission" date="2019-04" db="EMBL/GenBank/DDBJ databases">
        <title>Sphingobacterium olei sp. nov., isolated from oil-contaminated soil.</title>
        <authorList>
            <person name="Liu B."/>
        </authorList>
    </citation>
    <scope>NUCLEOTIDE SEQUENCE [LARGE SCALE GENOMIC DNA]</scope>
    <source>
        <strain evidence="6 7">HAL-9</strain>
    </source>
</reference>
<keyword evidence="4 5" id="KW-0472">Membrane</keyword>
<evidence type="ECO:0000256" key="1">
    <source>
        <dbReference type="ARBA" id="ARBA00004141"/>
    </source>
</evidence>
<organism evidence="6 7">
    <name type="scientific">Sphingobacterium olei</name>
    <dbReference type="NCBI Taxonomy" id="2571155"/>
    <lineage>
        <taxon>Bacteria</taxon>
        <taxon>Pseudomonadati</taxon>
        <taxon>Bacteroidota</taxon>
        <taxon>Sphingobacteriia</taxon>
        <taxon>Sphingobacteriales</taxon>
        <taxon>Sphingobacteriaceae</taxon>
        <taxon>Sphingobacterium</taxon>
    </lineage>
</organism>
<comment type="caution">
    <text evidence="6">The sequence shown here is derived from an EMBL/GenBank/DDBJ whole genome shotgun (WGS) entry which is preliminary data.</text>
</comment>
<evidence type="ECO:0000256" key="5">
    <source>
        <dbReference type="RuleBase" id="RU363041"/>
    </source>
</evidence>
<accession>A0A4U0P1I0</accession>
<dbReference type="InterPro" id="IPR051598">
    <property type="entry name" value="TSUP/Inactive_protease-like"/>
</dbReference>
<dbReference type="OrthoDB" id="45564at2"/>
<feature type="transmembrane region" description="Helical" evidence="5">
    <location>
        <begin position="251"/>
        <end position="270"/>
    </location>
</feature>
<dbReference type="RefSeq" id="WP_136900721.1">
    <property type="nucleotide sequence ID" value="NZ_SUME01000003.1"/>
</dbReference>
<name>A0A4U0P1I0_9SPHI</name>
<feature type="transmembrane region" description="Helical" evidence="5">
    <location>
        <begin position="155"/>
        <end position="172"/>
    </location>
</feature>
<dbReference type="PANTHER" id="PTHR43701:SF12">
    <property type="entry name" value="MEMBRANE TRANSPORTER PROTEIN YTNM-RELATED"/>
    <property type="match status" value="1"/>
</dbReference>
<feature type="transmembrane region" description="Helical" evidence="5">
    <location>
        <begin position="225"/>
        <end position="245"/>
    </location>
</feature>
<keyword evidence="5" id="KW-1003">Cell membrane</keyword>
<keyword evidence="7" id="KW-1185">Reference proteome</keyword>
<dbReference type="GO" id="GO:0005886">
    <property type="term" value="C:plasma membrane"/>
    <property type="evidence" value="ECO:0007669"/>
    <property type="project" value="UniProtKB-SubCell"/>
</dbReference>
<evidence type="ECO:0000256" key="2">
    <source>
        <dbReference type="ARBA" id="ARBA00022692"/>
    </source>
</evidence>